<organism evidence="7 8">
    <name type="scientific">Saccharomyces pastorianus</name>
    <name type="common">Lager yeast</name>
    <name type="synonym">Saccharomyces cerevisiae x Saccharomyces eubayanus</name>
    <dbReference type="NCBI Taxonomy" id="27292"/>
    <lineage>
        <taxon>Eukaryota</taxon>
        <taxon>Fungi</taxon>
        <taxon>Dikarya</taxon>
        <taxon>Ascomycota</taxon>
        <taxon>Saccharomycotina</taxon>
        <taxon>Saccharomycetes</taxon>
        <taxon>Saccharomycetales</taxon>
        <taxon>Saccharomycetaceae</taxon>
        <taxon>Saccharomyces</taxon>
    </lineage>
</organism>
<protein>
    <submittedName>
        <fullName evidence="7">Uncharacterized protein</fullName>
    </submittedName>
</protein>
<gene>
    <name evidence="7" type="ORF">GRS66_005551</name>
</gene>
<evidence type="ECO:0000313" key="7">
    <source>
        <dbReference type="EMBL" id="QID83107.1"/>
    </source>
</evidence>
<dbReference type="Pfam" id="PF10190">
    <property type="entry name" value="Tmemb_170"/>
    <property type="match status" value="1"/>
</dbReference>
<keyword evidence="5 6" id="KW-0472">Membrane</keyword>
<dbReference type="InterPro" id="IPR019334">
    <property type="entry name" value="TMEM170A/B/YPR153W-like"/>
</dbReference>
<evidence type="ECO:0000256" key="5">
    <source>
        <dbReference type="ARBA" id="ARBA00023136"/>
    </source>
</evidence>
<dbReference type="EMBL" id="CP048997">
    <property type="protein sequence ID" value="QID83107.1"/>
    <property type="molecule type" value="Genomic_DNA"/>
</dbReference>
<keyword evidence="8" id="KW-1185">Reference proteome</keyword>
<evidence type="ECO:0000256" key="6">
    <source>
        <dbReference type="SAM" id="Phobius"/>
    </source>
</evidence>
<comment type="subcellular location">
    <subcellularLocation>
        <location evidence="1">Membrane</location>
        <topology evidence="1">Multi-pass membrane protein</topology>
    </subcellularLocation>
</comment>
<comment type="similarity">
    <text evidence="2">Belongs to the TMEM170 family.</text>
</comment>
<evidence type="ECO:0000256" key="1">
    <source>
        <dbReference type="ARBA" id="ARBA00004141"/>
    </source>
</evidence>
<evidence type="ECO:0000256" key="2">
    <source>
        <dbReference type="ARBA" id="ARBA00006325"/>
    </source>
</evidence>
<dbReference type="PANTHER" id="PTHR22779:SF6">
    <property type="entry name" value="SD17342P"/>
    <property type="match status" value="1"/>
</dbReference>
<feature type="transmembrane region" description="Helical" evidence="6">
    <location>
        <begin position="119"/>
        <end position="140"/>
    </location>
</feature>
<dbReference type="AlphaFoldDB" id="A0A6C1E2Z0"/>
<reference evidence="7 8" key="1">
    <citation type="journal article" date="2019" name="BMC Genomics">
        <title>Chromosome level assembly and comparative genome analysis confirm lager-brewing yeasts originated from a single hybridization.</title>
        <authorList>
            <person name="Salazar A.N."/>
            <person name="Gorter de Vries A.R."/>
            <person name="van den Broek M."/>
            <person name="Brouwers N."/>
            <person name="de la Torre Cortes P."/>
            <person name="Kuijpers N.G.A."/>
            <person name="Daran J.G."/>
            <person name="Abeel T."/>
        </authorList>
    </citation>
    <scope>NUCLEOTIDE SEQUENCE [LARGE SCALE GENOMIC DNA]</scope>
    <source>
        <strain evidence="7 8">CBS 1483</strain>
    </source>
</reference>
<keyword evidence="3 6" id="KW-0812">Transmembrane</keyword>
<proteinExistence type="inferred from homology"/>
<dbReference type="OrthoDB" id="2131401at2759"/>
<keyword evidence="4 6" id="KW-1133">Transmembrane helix</keyword>
<name>A0A6C1E2Z0_SACPS</name>
<dbReference type="PANTHER" id="PTHR22779">
    <property type="entry name" value="SD17342P"/>
    <property type="match status" value="1"/>
</dbReference>
<accession>A0A6C1E2Z0</accession>
<evidence type="ECO:0000313" key="8">
    <source>
        <dbReference type="Proteomes" id="UP000501346"/>
    </source>
</evidence>
<feature type="transmembrane region" description="Helical" evidence="6">
    <location>
        <begin position="51"/>
        <end position="71"/>
    </location>
</feature>
<dbReference type="GO" id="GO:0016020">
    <property type="term" value="C:membrane"/>
    <property type="evidence" value="ECO:0007669"/>
    <property type="project" value="UniProtKB-SubCell"/>
</dbReference>
<feature type="transmembrane region" description="Helical" evidence="6">
    <location>
        <begin position="83"/>
        <end position="107"/>
    </location>
</feature>
<evidence type="ECO:0000256" key="3">
    <source>
        <dbReference type="ARBA" id="ARBA00022692"/>
    </source>
</evidence>
<sequence length="144" mass="16234">MFPVLRSFVTNNDIPVGYVTPKFPSLYWPINNSKYNTAFLYYISDIWKFSLYWTLIFNGAFYVTAGVYASLTHRKKAGSVWIFVMYVLYGGVQGLTTGTVMGFLIGAIYRSGLFSMSTWVPLCCAVVQILFDVVLSYSMVGSVM</sequence>
<dbReference type="Proteomes" id="UP000501346">
    <property type="component" value="Chromosome ScXVI"/>
</dbReference>
<evidence type="ECO:0000256" key="4">
    <source>
        <dbReference type="ARBA" id="ARBA00022989"/>
    </source>
</evidence>